<dbReference type="OrthoDB" id="2973063at2"/>
<gene>
    <name evidence="1" type="ORF">SAMN05421781_0461</name>
</gene>
<dbReference type="AlphaFoldDB" id="A0A1H2QUA6"/>
<dbReference type="EMBL" id="FNNC01000001">
    <property type="protein sequence ID" value="SDW10498.1"/>
    <property type="molecule type" value="Genomic_DNA"/>
</dbReference>
<accession>A0A1H2QUA6</accession>
<dbReference type="Proteomes" id="UP000199488">
    <property type="component" value="Unassembled WGS sequence"/>
</dbReference>
<proteinExistence type="predicted"/>
<dbReference type="RefSeq" id="WP_143030942.1">
    <property type="nucleotide sequence ID" value="NZ_FNNC01000001.1"/>
</dbReference>
<evidence type="ECO:0000313" key="1">
    <source>
        <dbReference type="EMBL" id="SDW10498.1"/>
    </source>
</evidence>
<name>A0A1H2QUA6_9BACI</name>
<protein>
    <submittedName>
        <fullName evidence="1">Uncharacterized protein</fullName>
    </submittedName>
</protein>
<evidence type="ECO:0000313" key="2">
    <source>
        <dbReference type="Proteomes" id="UP000199488"/>
    </source>
</evidence>
<sequence length="99" mass="11208">MSSIVFGYTFYDKELLVGTAASLEPYLQGQKAKMFESIDKLFQTLHPFAVNGTSICFLADARVLKAPWASYDLSHRPQPPCFHTRNAFNRDDDQQAFGK</sequence>
<reference evidence="1 2" key="1">
    <citation type="submission" date="2016-10" db="EMBL/GenBank/DDBJ databases">
        <authorList>
            <person name="de Groot N.N."/>
        </authorList>
    </citation>
    <scope>NUCLEOTIDE SEQUENCE [LARGE SCALE GENOMIC DNA]</scope>
    <source>
        <strain evidence="1 2">DSM 23126</strain>
    </source>
</reference>
<organism evidence="1 2">
    <name type="scientific">Marinococcus luteus</name>
    <dbReference type="NCBI Taxonomy" id="1122204"/>
    <lineage>
        <taxon>Bacteria</taxon>
        <taxon>Bacillati</taxon>
        <taxon>Bacillota</taxon>
        <taxon>Bacilli</taxon>
        <taxon>Bacillales</taxon>
        <taxon>Bacillaceae</taxon>
        <taxon>Marinococcus</taxon>
    </lineage>
</organism>
<keyword evidence="2" id="KW-1185">Reference proteome</keyword>